<sequence length="42" mass="4886">MNECSPLHSHFNSLLPSAGLVMECRRRFTFSIRVCKPYLQES</sequence>
<accession>A0A0E9P8F7</accession>
<evidence type="ECO:0000313" key="1">
    <source>
        <dbReference type="EMBL" id="JAH00168.1"/>
    </source>
</evidence>
<reference evidence="1" key="1">
    <citation type="submission" date="2014-11" db="EMBL/GenBank/DDBJ databases">
        <authorList>
            <person name="Amaro Gonzalez C."/>
        </authorList>
    </citation>
    <scope>NUCLEOTIDE SEQUENCE</scope>
</reference>
<protein>
    <submittedName>
        <fullName evidence="1">Uncharacterized protein</fullName>
    </submittedName>
</protein>
<name>A0A0E9P8F7_ANGAN</name>
<reference evidence="1" key="2">
    <citation type="journal article" date="2015" name="Fish Shellfish Immunol.">
        <title>Early steps in the European eel (Anguilla anguilla)-Vibrio vulnificus interaction in the gills: Role of the RtxA13 toxin.</title>
        <authorList>
            <person name="Callol A."/>
            <person name="Pajuelo D."/>
            <person name="Ebbesson L."/>
            <person name="Teles M."/>
            <person name="MacKenzie S."/>
            <person name="Amaro C."/>
        </authorList>
    </citation>
    <scope>NUCLEOTIDE SEQUENCE</scope>
</reference>
<proteinExistence type="predicted"/>
<dbReference type="AlphaFoldDB" id="A0A0E9P8F7"/>
<dbReference type="EMBL" id="GBXM01108409">
    <property type="protein sequence ID" value="JAH00168.1"/>
    <property type="molecule type" value="Transcribed_RNA"/>
</dbReference>
<organism evidence="1">
    <name type="scientific">Anguilla anguilla</name>
    <name type="common">European freshwater eel</name>
    <name type="synonym">Muraena anguilla</name>
    <dbReference type="NCBI Taxonomy" id="7936"/>
    <lineage>
        <taxon>Eukaryota</taxon>
        <taxon>Metazoa</taxon>
        <taxon>Chordata</taxon>
        <taxon>Craniata</taxon>
        <taxon>Vertebrata</taxon>
        <taxon>Euteleostomi</taxon>
        <taxon>Actinopterygii</taxon>
        <taxon>Neopterygii</taxon>
        <taxon>Teleostei</taxon>
        <taxon>Anguilliformes</taxon>
        <taxon>Anguillidae</taxon>
        <taxon>Anguilla</taxon>
    </lineage>
</organism>